<dbReference type="Proteomes" id="UP000007523">
    <property type="component" value="Chromosome"/>
</dbReference>
<proteinExistence type="inferred from homology"/>
<dbReference type="Gene3D" id="2.60.40.1120">
    <property type="entry name" value="Carboxypeptidase-like, regulatory domain"/>
    <property type="match status" value="3"/>
</dbReference>
<dbReference type="InterPro" id="IPR008969">
    <property type="entry name" value="CarboxyPept-like_regulatory"/>
</dbReference>
<keyword evidence="3" id="KW-0732">Signal</keyword>
<name>H6NPA0_9BACL</name>
<gene>
    <name evidence="4" type="ORF">PM3016_5084</name>
</gene>
<organism evidence="4 5">
    <name type="scientific">Paenibacillus mucilaginosus 3016</name>
    <dbReference type="NCBI Taxonomy" id="1116391"/>
    <lineage>
        <taxon>Bacteria</taxon>
        <taxon>Bacillati</taxon>
        <taxon>Bacillota</taxon>
        <taxon>Bacilli</taxon>
        <taxon>Bacillales</taxon>
        <taxon>Paenibacillaceae</taxon>
        <taxon>Paenibacillus</taxon>
    </lineage>
</organism>
<keyword evidence="5" id="KW-1185">Reference proteome</keyword>
<dbReference type="KEGG" id="pmq:PM3016_5084"/>
<dbReference type="RefSeq" id="WP_014371396.1">
    <property type="nucleotide sequence ID" value="NC_016935.1"/>
</dbReference>
<dbReference type="SUPFAM" id="SSF49464">
    <property type="entry name" value="Carboxypeptidase regulatory domain-like"/>
    <property type="match status" value="1"/>
</dbReference>
<keyword evidence="2" id="KW-0964">Secreted</keyword>
<dbReference type="AlphaFoldDB" id="H6NPA0"/>
<evidence type="ECO:0000313" key="5">
    <source>
        <dbReference type="Proteomes" id="UP000007523"/>
    </source>
</evidence>
<accession>H6NPA0</accession>
<comment type="similarity">
    <text evidence="1">Belongs to the serine-aspartate repeat-containing protein (SDr) family.</text>
</comment>
<dbReference type="SUPFAM" id="SSF49452">
    <property type="entry name" value="Starch-binding domain-like"/>
    <property type="match status" value="1"/>
</dbReference>
<evidence type="ECO:0000313" key="4">
    <source>
        <dbReference type="EMBL" id="AFC31810.1"/>
    </source>
</evidence>
<dbReference type="Pfam" id="PF13620">
    <property type="entry name" value="CarboxypepD_reg"/>
    <property type="match status" value="3"/>
</dbReference>
<dbReference type="GO" id="GO:0030246">
    <property type="term" value="F:carbohydrate binding"/>
    <property type="evidence" value="ECO:0007669"/>
    <property type="project" value="InterPro"/>
</dbReference>
<reference evidence="4 5" key="1">
    <citation type="journal article" date="2012" name="J. Bacteriol.">
        <title>Complete Genome Sequence of Paenibacillus mucilaginosus 3016, a Bacterium Functional as Microbial Fertilizer.</title>
        <authorList>
            <person name="Ma M."/>
            <person name="Wang Z."/>
            <person name="Li L."/>
            <person name="Jiang X."/>
            <person name="Guan D."/>
            <person name="Cao F."/>
            <person name="Chen H."/>
            <person name="Wang X."/>
            <person name="Shen D."/>
            <person name="Du B."/>
            <person name="Li J."/>
        </authorList>
    </citation>
    <scope>NUCLEOTIDE SEQUENCE [LARGE SCALE GENOMIC DNA]</scope>
    <source>
        <strain evidence="4 5">3016</strain>
    </source>
</reference>
<evidence type="ECO:0000256" key="2">
    <source>
        <dbReference type="ARBA" id="ARBA00022525"/>
    </source>
</evidence>
<sequence>MAITDRYTLSPSPLIELNGREEETVNMTLQAAPDADTGIVSGIVRLGNGTPVPSATVMLFTQTGEPFEHTSSNAAGRFIFPRVPVGSYFITAMEPTYLTPVRTSIAVLRNRTAEVEIIMQTDPNGQKNAIFGTVRTTVGGEPLSDATVELFQTIGASQLLAGIVSTNSEGQYLFADLDSGNFFIRASKAGYLSNQSASTDLTNRDYTPLDLILPADPDQLTGTISGIITDSGTNNAIPNAIVALYTIANGTESIVDISRTNAGGFYGFGDLPAGTYRVKATVQVET</sequence>
<protein>
    <submittedName>
        <fullName evidence="4">Cna B domain protein</fullName>
    </submittedName>
</protein>
<dbReference type="SUPFAM" id="SSF49478">
    <property type="entry name" value="Cna protein B-type domain"/>
    <property type="match status" value="1"/>
</dbReference>
<evidence type="ECO:0000256" key="1">
    <source>
        <dbReference type="ARBA" id="ARBA00007257"/>
    </source>
</evidence>
<dbReference type="EMBL" id="CP003235">
    <property type="protein sequence ID" value="AFC31810.1"/>
    <property type="molecule type" value="Genomic_DNA"/>
</dbReference>
<dbReference type="HOGENOM" id="CLU_083255_0_0_9"/>
<evidence type="ECO:0000256" key="3">
    <source>
        <dbReference type="ARBA" id="ARBA00022729"/>
    </source>
</evidence>
<dbReference type="PANTHER" id="PTHR36108">
    <property type="entry name" value="COLOSSIN-B-RELATED"/>
    <property type="match status" value="1"/>
</dbReference>
<dbReference type="InterPro" id="IPR013784">
    <property type="entry name" value="Carb-bd-like_fold"/>
</dbReference>
<dbReference type="PANTHER" id="PTHR36108:SF13">
    <property type="entry name" value="COLOSSIN-B-RELATED"/>
    <property type="match status" value="1"/>
</dbReference>